<dbReference type="InterPro" id="IPR033648">
    <property type="entry name" value="AAR2_C"/>
</dbReference>
<dbReference type="Pfam" id="PF05282">
    <property type="entry name" value="AAR2"/>
    <property type="match status" value="1"/>
</dbReference>
<accession>E4Z268</accession>
<evidence type="ECO:0000259" key="1">
    <source>
        <dbReference type="Pfam" id="PF05282"/>
    </source>
</evidence>
<gene>
    <name evidence="2" type="ORF">GSOID_T00023888001</name>
</gene>
<dbReference type="GO" id="GO:0000244">
    <property type="term" value="P:spliceosomal tri-snRNP complex assembly"/>
    <property type="evidence" value="ECO:0007669"/>
    <property type="project" value="TreeGrafter"/>
</dbReference>
<feature type="domain" description="AAR2 C-terminal" evidence="1">
    <location>
        <begin position="74"/>
        <end position="228"/>
    </location>
</feature>
<dbReference type="Proteomes" id="UP000011014">
    <property type="component" value="Unassembled WGS sequence"/>
</dbReference>
<dbReference type="AlphaFoldDB" id="E4Z268"/>
<dbReference type="PANTHER" id="PTHR12689:SF4">
    <property type="entry name" value="PROTEIN AAR2 HOMOLOG"/>
    <property type="match status" value="1"/>
</dbReference>
<dbReference type="InterPro" id="IPR007946">
    <property type="entry name" value="AAR2"/>
</dbReference>
<dbReference type="PANTHER" id="PTHR12689">
    <property type="entry name" value="A1 CISTRON SPLICING FACTOR AAR2-RELATED"/>
    <property type="match status" value="1"/>
</dbReference>
<proteinExistence type="predicted"/>
<dbReference type="CDD" id="cd13778">
    <property type="entry name" value="Aar2_C"/>
    <property type="match status" value="1"/>
</dbReference>
<name>E4Z268_OIKDI</name>
<dbReference type="Gene3D" id="1.25.40.550">
    <property type="entry name" value="Aar2, C-terminal domain-like"/>
    <property type="match status" value="1"/>
</dbReference>
<dbReference type="InterPro" id="IPR038514">
    <property type="entry name" value="AAR2_C_sf"/>
</dbReference>
<protein>
    <recommendedName>
        <fullName evidence="1">AAR2 C-terminal domain-containing protein</fullName>
    </recommendedName>
</protein>
<sequence>MDSELAPYPIEDYKKWCGLSNFISRDALMRLNPFCGFVDSVCDYTPKVDENNRSELDKDGLPILSQTPESRIQYTAVSRQWWPENCTASERSLHAQDSSWFLGHLVAKCGGVEELLAELQYSYIVFVIGQHMGSFDHWKQLLRVFSYCTDIKTHTALYQKFFITLYFQIQTMPEDFMVDIVSSNNVVLECLNQLFRNVFDAKAEIPEALFTRSSKFRKYCETKFNWKLYEDGESEEDDEDGPTIVQL</sequence>
<dbReference type="EMBL" id="FN656648">
    <property type="protein sequence ID" value="CBY41796.1"/>
    <property type="molecule type" value="Genomic_DNA"/>
</dbReference>
<evidence type="ECO:0000313" key="2">
    <source>
        <dbReference type="EMBL" id="CBY41796.1"/>
    </source>
</evidence>
<reference evidence="2" key="1">
    <citation type="journal article" date="2010" name="Science">
        <title>Plasticity of animal genome architecture unmasked by rapid evolution of a pelagic tunicate.</title>
        <authorList>
            <person name="Denoeud F."/>
            <person name="Henriet S."/>
            <person name="Mungpakdee S."/>
            <person name="Aury J.M."/>
            <person name="Da Silva C."/>
            <person name="Brinkmann H."/>
            <person name="Mikhaleva J."/>
            <person name="Olsen L.C."/>
            <person name="Jubin C."/>
            <person name="Canestro C."/>
            <person name="Bouquet J.M."/>
            <person name="Danks G."/>
            <person name="Poulain J."/>
            <person name="Campsteijn C."/>
            <person name="Adamski M."/>
            <person name="Cross I."/>
            <person name="Yadetie F."/>
            <person name="Muffato M."/>
            <person name="Louis A."/>
            <person name="Butcher S."/>
            <person name="Tsagkogeorga G."/>
            <person name="Konrad A."/>
            <person name="Singh S."/>
            <person name="Jensen M.F."/>
            <person name="Cong E.H."/>
            <person name="Eikeseth-Otteraa H."/>
            <person name="Noel B."/>
            <person name="Anthouard V."/>
            <person name="Porcel B.M."/>
            <person name="Kachouri-Lafond R."/>
            <person name="Nishino A."/>
            <person name="Ugolini M."/>
            <person name="Chourrout P."/>
            <person name="Nishida H."/>
            <person name="Aasland R."/>
            <person name="Huzurbazar S."/>
            <person name="Westhof E."/>
            <person name="Delsuc F."/>
            <person name="Lehrach H."/>
            <person name="Reinhardt R."/>
            <person name="Weissenbach J."/>
            <person name="Roy S.W."/>
            <person name="Artiguenave F."/>
            <person name="Postlethwait J.H."/>
            <person name="Manak J.R."/>
            <person name="Thompson E.M."/>
            <person name="Jaillon O."/>
            <person name="Du Pasquier L."/>
            <person name="Boudinot P."/>
            <person name="Liberles D.A."/>
            <person name="Volff J.N."/>
            <person name="Philippe H."/>
            <person name="Lenhard B."/>
            <person name="Roest Crollius H."/>
            <person name="Wincker P."/>
            <person name="Chourrout D."/>
        </authorList>
    </citation>
    <scope>NUCLEOTIDE SEQUENCE [LARGE SCALE GENOMIC DNA]</scope>
</reference>
<organism evidence="2">
    <name type="scientific">Oikopleura dioica</name>
    <name type="common">Tunicate</name>
    <dbReference type="NCBI Taxonomy" id="34765"/>
    <lineage>
        <taxon>Eukaryota</taxon>
        <taxon>Metazoa</taxon>
        <taxon>Chordata</taxon>
        <taxon>Tunicata</taxon>
        <taxon>Appendicularia</taxon>
        <taxon>Copelata</taxon>
        <taxon>Oikopleuridae</taxon>
        <taxon>Oikopleura</taxon>
    </lineage>
</organism>